<dbReference type="PROSITE" id="PS51257">
    <property type="entry name" value="PROKAR_LIPOPROTEIN"/>
    <property type="match status" value="1"/>
</dbReference>
<dbReference type="InterPro" id="IPR039448">
    <property type="entry name" value="Beta_helix"/>
</dbReference>
<sequence>MKSSTPSMKLGLASAIAVAALGMTGCGGDDSSSSSKSTSNLIDPCLNADCTNSGFILPSNAIYVSADAADGTDLKNALITALTDIPDNSVIVLPKGSFIVSSSITVTDATGITITGHGMTETKLDFSSAPDDDGFKFAGGTDITIRDLGVYEAPKNAIKADGVNGIHITYTSAVWETDLEEGGGNNGAYGLYPVSSQNVLMENNYSKGSADAGIYVGQSNNIVVRNNIAEHNVAGIEIENSNKADVYNNVAFDNSAGILSFDLPNLPQGYGGGVRIFNNNTFDNNTTNVGAGAVSLAPSGTGILIFATSDVEIYNNTIADNDTAGIEIASYFLADDDVANYGTNYGATMANGWSPLIKNINIHDNTFKDNSLASPPKTGLLEDIIAGYQSAFNSTGSAQTAPAIIYGGIGELLSNAGQLTGFDALVGAEAKADGVDYDAYAAGDLICSHSNINNNNKNTLNSNDLNVGLVYGTDATDTNNWNAAGTAPEATLRIDLIENNTLLDCTLERLPPAVVTIKGTKYGCTADDLNLAACSL</sequence>
<feature type="signal peptide" evidence="1">
    <location>
        <begin position="1"/>
        <end position="19"/>
    </location>
</feature>
<evidence type="ECO:0000313" key="4">
    <source>
        <dbReference type="Proteomes" id="UP000032749"/>
    </source>
</evidence>
<protein>
    <recommendedName>
        <fullName evidence="2">Right handed beta helix domain-containing protein</fullName>
    </recommendedName>
</protein>
<dbReference type="Proteomes" id="UP000032749">
    <property type="component" value="Chromosome"/>
</dbReference>
<feature type="domain" description="Right handed beta helix" evidence="2">
    <location>
        <begin position="275"/>
        <end position="371"/>
    </location>
</feature>
<feature type="domain" description="Right handed beta helix" evidence="2">
    <location>
        <begin position="111"/>
        <end position="259"/>
    </location>
</feature>
<dbReference type="SUPFAM" id="SSF51126">
    <property type="entry name" value="Pectin lyase-like"/>
    <property type="match status" value="1"/>
</dbReference>
<dbReference type="NCBIfam" id="TIGR03804">
    <property type="entry name" value="para_beta_helix"/>
    <property type="match status" value="1"/>
</dbReference>
<dbReference type="Gene3D" id="2.160.20.10">
    <property type="entry name" value="Single-stranded right-handed beta-helix, Pectin lyase-like"/>
    <property type="match status" value="1"/>
</dbReference>
<dbReference type="InterPro" id="IPR012334">
    <property type="entry name" value="Pectin_lyas_fold"/>
</dbReference>
<proteinExistence type="predicted"/>
<keyword evidence="4" id="KW-1185">Reference proteome</keyword>
<dbReference type="PATRIC" id="fig|698738.3.peg.3030"/>
<dbReference type="Pfam" id="PF13229">
    <property type="entry name" value="Beta_helix"/>
    <property type="match status" value="2"/>
</dbReference>
<reference evidence="3 4" key="1">
    <citation type="journal article" date="2013" name="Nat. Commun.">
        <title>Genome sequence and functional genomic analysis of the oil-degrading bacterium Oleispira antarctica.</title>
        <authorList>
            <person name="Kube M."/>
            <person name="Chernikova T.N."/>
            <person name="Al-Ramahi Y."/>
            <person name="Beloqui A."/>
            <person name="Lopez-Cortez N."/>
            <person name="Guazzaroni M.E."/>
            <person name="Heipieper H.J."/>
            <person name="Klages S."/>
            <person name="Kotsyurbenko O.R."/>
            <person name="Langer I."/>
            <person name="Nechitaylo T.Y."/>
            <person name="Lunsdorf H."/>
            <person name="Fernandez M."/>
            <person name="Juarez S."/>
            <person name="Ciordia S."/>
            <person name="Singer A."/>
            <person name="Kagan O."/>
            <person name="Egorova O."/>
            <person name="Petit P.A."/>
            <person name="Stogios P."/>
            <person name="Kim Y."/>
            <person name="Tchigvintsev A."/>
            <person name="Flick R."/>
            <person name="Denaro R."/>
            <person name="Genovese M."/>
            <person name="Albar J.P."/>
            <person name="Reva O.N."/>
            <person name="Martinez-Gomariz M."/>
            <person name="Tran H."/>
            <person name="Ferrer M."/>
            <person name="Savchenko A."/>
            <person name="Yakunin A.F."/>
            <person name="Yakimov M.M."/>
            <person name="Golyshina O.V."/>
            <person name="Reinhardt R."/>
            <person name="Golyshin P.N."/>
        </authorList>
    </citation>
    <scope>NUCLEOTIDE SEQUENCE [LARGE SCALE GENOMIC DNA]</scope>
</reference>
<organism evidence="3 4">
    <name type="scientific">Oleispira antarctica RB-8</name>
    <dbReference type="NCBI Taxonomy" id="698738"/>
    <lineage>
        <taxon>Bacteria</taxon>
        <taxon>Pseudomonadati</taxon>
        <taxon>Pseudomonadota</taxon>
        <taxon>Gammaproteobacteria</taxon>
        <taxon>Oceanospirillales</taxon>
        <taxon>Oceanospirillaceae</taxon>
        <taxon>Oleispira</taxon>
    </lineage>
</organism>
<feature type="chain" id="PRO_5004374297" description="Right handed beta helix domain-containing protein" evidence="1">
    <location>
        <begin position="20"/>
        <end position="536"/>
    </location>
</feature>
<accession>R4YPU3</accession>
<dbReference type="OrthoDB" id="338827at2"/>
<dbReference type="STRING" id="698738.OLEAN_C29160"/>
<dbReference type="InterPro" id="IPR011050">
    <property type="entry name" value="Pectin_lyase_fold/virulence"/>
</dbReference>
<gene>
    <name evidence="3" type="ORF">OLEAN_C29160</name>
</gene>
<evidence type="ECO:0000259" key="2">
    <source>
        <dbReference type="Pfam" id="PF13229"/>
    </source>
</evidence>
<dbReference type="EMBL" id="FO203512">
    <property type="protein sequence ID" value="CCK77092.1"/>
    <property type="molecule type" value="Genomic_DNA"/>
</dbReference>
<dbReference type="SMART" id="SM00710">
    <property type="entry name" value="PbH1"/>
    <property type="match status" value="8"/>
</dbReference>
<dbReference type="InterPro" id="IPR022442">
    <property type="entry name" value="SO_2930-like_dom"/>
</dbReference>
<dbReference type="HOGENOM" id="CLU_512688_0_0_6"/>
<keyword evidence="1" id="KW-0732">Signal</keyword>
<dbReference type="InterPro" id="IPR022441">
    <property type="entry name" value="Para_beta_helix_rpt-2"/>
</dbReference>
<name>R4YPU3_OLEAN</name>
<evidence type="ECO:0000256" key="1">
    <source>
        <dbReference type="SAM" id="SignalP"/>
    </source>
</evidence>
<dbReference type="NCBIfam" id="TIGR03805">
    <property type="entry name" value="beta_helix_1"/>
    <property type="match status" value="1"/>
</dbReference>
<evidence type="ECO:0000313" key="3">
    <source>
        <dbReference type="EMBL" id="CCK77092.1"/>
    </source>
</evidence>
<dbReference type="KEGG" id="oai:OLEAN_C29160"/>
<dbReference type="InterPro" id="IPR006626">
    <property type="entry name" value="PbH1"/>
</dbReference>
<dbReference type="AlphaFoldDB" id="R4YPU3"/>